<proteinExistence type="predicted"/>
<name>A0ABP6I982_9ACTN</name>
<evidence type="ECO:0000313" key="3">
    <source>
        <dbReference type="Proteomes" id="UP001500831"/>
    </source>
</evidence>
<gene>
    <name evidence="2" type="ORF">GCM10010517_17040</name>
</gene>
<evidence type="ECO:0000313" key="2">
    <source>
        <dbReference type="EMBL" id="GAA2858583.1"/>
    </source>
</evidence>
<accession>A0ABP6I982</accession>
<evidence type="ECO:0000256" key="1">
    <source>
        <dbReference type="SAM" id="MobiDB-lite"/>
    </source>
</evidence>
<organism evidence="2 3">
    <name type="scientific">Streptosporangium fragile</name>
    <dbReference type="NCBI Taxonomy" id="46186"/>
    <lineage>
        <taxon>Bacteria</taxon>
        <taxon>Bacillati</taxon>
        <taxon>Actinomycetota</taxon>
        <taxon>Actinomycetes</taxon>
        <taxon>Streptosporangiales</taxon>
        <taxon>Streptosporangiaceae</taxon>
        <taxon>Streptosporangium</taxon>
    </lineage>
</organism>
<keyword evidence="3" id="KW-1185">Reference proteome</keyword>
<reference evidence="3" key="1">
    <citation type="journal article" date="2019" name="Int. J. Syst. Evol. Microbiol.">
        <title>The Global Catalogue of Microorganisms (GCM) 10K type strain sequencing project: providing services to taxonomists for standard genome sequencing and annotation.</title>
        <authorList>
            <consortium name="The Broad Institute Genomics Platform"/>
            <consortium name="The Broad Institute Genome Sequencing Center for Infectious Disease"/>
            <person name="Wu L."/>
            <person name="Ma J."/>
        </authorList>
    </citation>
    <scope>NUCLEOTIDE SEQUENCE [LARGE SCALE GENOMIC DNA]</scope>
    <source>
        <strain evidence="3">JCM 6242</strain>
    </source>
</reference>
<protein>
    <recommendedName>
        <fullName evidence="4">SMI1/KNR4 family protein</fullName>
    </recommendedName>
</protein>
<sequence length="208" mass="23156">MADIADLTAIVGPPSKRASVVDWAAFEAETGLVFPDDYKAWAARYADIRLNGFLYVNRPEPGERRDAIARLDQLRPLVEEWGTIDLVDDEGAETEAPPFPIYPEPGGVYPWGSTDNGDYLLWLTDPDPGRWTIVITNGATWWHFQGSLLDFIVGVMSREVRCPLFPDDFPDGTDIQEYTPEDYERIRAEHGLGGSRQGAVRPSQGVAS</sequence>
<feature type="region of interest" description="Disordered" evidence="1">
    <location>
        <begin position="189"/>
        <end position="208"/>
    </location>
</feature>
<evidence type="ECO:0008006" key="4">
    <source>
        <dbReference type="Google" id="ProtNLM"/>
    </source>
</evidence>
<dbReference type="InterPro" id="IPR037883">
    <property type="entry name" value="Knr4/Smi1-like_sf"/>
</dbReference>
<comment type="caution">
    <text evidence="2">The sequence shown here is derived from an EMBL/GenBank/DDBJ whole genome shotgun (WGS) entry which is preliminary data.</text>
</comment>
<dbReference type="EMBL" id="BAAAVI010000009">
    <property type="protein sequence ID" value="GAA2858583.1"/>
    <property type="molecule type" value="Genomic_DNA"/>
</dbReference>
<dbReference type="Proteomes" id="UP001500831">
    <property type="component" value="Unassembled WGS sequence"/>
</dbReference>
<dbReference type="RefSeq" id="WP_344969486.1">
    <property type="nucleotide sequence ID" value="NZ_BAAAVI010000009.1"/>
</dbReference>
<dbReference type="SUPFAM" id="SSF160631">
    <property type="entry name" value="SMI1/KNR4-like"/>
    <property type="match status" value="1"/>
</dbReference>